<dbReference type="EMBL" id="WSES01000005">
    <property type="protein sequence ID" value="MVW61941.1"/>
    <property type="molecule type" value="Genomic_DNA"/>
</dbReference>
<keyword evidence="1" id="KW-0812">Transmembrane</keyword>
<gene>
    <name evidence="2" type="ORF">GPY61_18580</name>
</gene>
<accession>A0A7X3G1F5</accession>
<protein>
    <submittedName>
        <fullName evidence="2">Uncharacterized protein</fullName>
    </submittedName>
</protein>
<proteinExistence type="predicted"/>
<dbReference type="RefSeq" id="WP_156403652.1">
    <property type="nucleotide sequence ID" value="NZ_CP168562.1"/>
</dbReference>
<dbReference type="Proteomes" id="UP000443353">
    <property type="component" value="Unassembled WGS sequence"/>
</dbReference>
<sequence>MAKLLSEWIAALRDKPSRFAYVVVALVLSVVLFTLADFLPAPYDFSH</sequence>
<dbReference type="AlphaFoldDB" id="A0A7X3G1F5"/>
<keyword evidence="3" id="KW-1185">Reference proteome</keyword>
<name>A0A7X3G1F5_9BURK</name>
<evidence type="ECO:0000256" key="1">
    <source>
        <dbReference type="SAM" id="Phobius"/>
    </source>
</evidence>
<comment type="caution">
    <text evidence="2">The sequence shown here is derived from an EMBL/GenBank/DDBJ whole genome shotgun (WGS) entry which is preliminary data.</text>
</comment>
<keyword evidence="1" id="KW-0472">Membrane</keyword>
<keyword evidence="1" id="KW-1133">Transmembrane helix</keyword>
<evidence type="ECO:0000313" key="2">
    <source>
        <dbReference type="EMBL" id="MVW61941.1"/>
    </source>
</evidence>
<reference evidence="2 3" key="1">
    <citation type="submission" date="2019-12" db="EMBL/GenBank/DDBJ databases">
        <authorList>
            <person name="Li C."/>
            <person name="Zhao J."/>
        </authorList>
    </citation>
    <scope>NUCLEOTIDE SEQUENCE [LARGE SCALE GENOMIC DNA]</scope>
    <source>
        <strain evidence="2 3">NEAU-DD11</strain>
    </source>
</reference>
<feature type="transmembrane region" description="Helical" evidence="1">
    <location>
        <begin position="20"/>
        <end position="39"/>
    </location>
</feature>
<evidence type="ECO:0000313" key="3">
    <source>
        <dbReference type="Proteomes" id="UP000443353"/>
    </source>
</evidence>
<organism evidence="2 3">
    <name type="scientific">Massilia cellulosiltytica</name>
    <dbReference type="NCBI Taxonomy" id="2683234"/>
    <lineage>
        <taxon>Bacteria</taxon>
        <taxon>Pseudomonadati</taxon>
        <taxon>Pseudomonadota</taxon>
        <taxon>Betaproteobacteria</taxon>
        <taxon>Burkholderiales</taxon>
        <taxon>Oxalobacteraceae</taxon>
        <taxon>Telluria group</taxon>
        <taxon>Massilia</taxon>
    </lineage>
</organism>